<gene>
    <name evidence="2" type="ORF">Tco_0706994</name>
</gene>
<reference evidence="2" key="2">
    <citation type="submission" date="2022-01" db="EMBL/GenBank/DDBJ databases">
        <authorList>
            <person name="Yamashiro T."/>
            <person name="Shiraishi A."/>
            <person name="Satake H."/>
            <person name="Nakayama K."/>
        </authorList>
    </citation>
    <scope>NUCLEOTIDE SEQUENCE</scope>
</reference>
<feature type="compositionally biased region" description="Basic and acidic residues" evidence="1">
    <location>
        <begin position="84"/>
        <end position="94"/>
    </location>
</feature>
<accession>A0ABQ4YAJ3</accession>
<dbReference type="EMBL" id="BQNB010010209">
    <property type="protein sequence ID" value="GJS74153.1"/>
    <property type="molecule type" value="Genomic_DNA"/>
</dbReference>
<name>A0ABQ4YAJ3_9ASTR</name>
<keyword evidence="3" id="KW-1185">Reference proteome</keyword>
<sequence length="102" mass="11397">MACYLSSPSASWTELVPLQTLNDPRLGLGPRLRLTLRFHFDSSSSAGVIDFTPDVILDQKKAKTEGTSETQQETPGTPPPSPTAKDRVWKTDRWRRSKRNGL</sequence>
<organism evidence="2 3">
    <name type="scientific">Tanacetum coccineum</name>
    <dbReference type="NCBI Taxonomy" id="301880"/>
    <lineage>
        <taxon>Eukaryota</taxon>
        <taxon>Viridiplantae</taxon>
        <taxon>Streptophyta</taxon>
        <taxon>Embryophyta</taxon>
        <taxon>Tracheophyta</taxon>
        <taxon>Spermatophyta</taxon>
        <taxon>Magnoliopsida</taxon>
        <taxon>eudicotyledons</taxon>
        <taxon>Gunneridae</taxon>
        <taxon>Pentapetalae</taxon>
        <taxon>asterids</taxon>
        <taxon>campanulids</taxon>
        <taxon>Asterales</taxon>
        <taxon>Asteraceae</taxon>
        <taxon>Asteroideae</taxon>
        <taxon>Anthemideae</taxon>
        <taxon>Anthemidinae</taxon>
        <taxon>Tanacetum</taxon>
    </lineage>
</organism>
<dbReference type="Proteomes" id="UP001151760">
    <property type="component" value="Unassembled WGS sequence"/>
</dbReference>
<evidence type="ECO:0000313" key="2">
    <source>
        <dbReference type="EMBL" id="GJS74153.1"/>
    </source>
</evidence>
<protein>
    <submittedName>
        <fullName evidence="2">Uncharacterized protein</fullName>
    </submittedName>
</protein>
<evidence type="ECO:0000256" key="1">
    <source>
        <dbReference type="SAM" id="MobiDB-lite"/>
    </source>
</evidence>
<proteinExistence type="predicted"/>
<evidence type="ECO:0000313" key="3">
    <source>
        <dbReference type="Proteomes" id="UP001151760"/>
    </source>
</evidence>
<feature type="region of interest" description="Disordered" evidence="1">
    <location>
        <begin position="60"/>
        <end position="102"/>
    </location>
</feature>
<reference evidence="2" key="1">
    <citation type="journal article" date="2022" name="Int. J. Mol. Sci.">
        <title>Draft Genome of Tanacetum Coccineum: Genomic Comparison of Closely Related Tanacetum-Family Plants.</title>
        <authorList>
            <person name="Yamashiro T."/>
            <person name="Shiraishi A."/>
            <person name="Nakayama K."/>
            <person name="Satake H."/>
        </authorList>
    </citation>
    <scope>NUCLEOTIDE SEQUENCE</scope>
</reference>
<comment type="caution">
    <text evidence="2">The sequence shown here is derived from an EMBL/GenBank/DDBJ whole genome shotgun (WGS) entry which is preliminary data.</text>
</comment>